<keyword evidence="7 15" id="KW-0479">Metal-binding</keyword>
<dbReference type="PRINTS" id="PR00984">
    <property type="entry name" value="TRNASYNTHILE"/>
</dbReference>
<keyword evidence="8 15" id="KW-0547">Nucleotide-binding</keyword>
<evidence type="ECO:0000256" key="18">
    <source>
        <dbReference type="SAM" id="MobiDB-lite"/>
    </source>
</evidence>
<comment type="catalytic activity">
    <reaction evidence="14 15">
        <text>tRNA(Ile) + L-isoleucine + ATP = L-isoleucyl-tRNA(Ile) + AMP + diphosphate</text>
        <dbReference type="Rhea" id="RHEA:11060"/>
        <dbReference type="Rhea" id="RHEA-COMP:9666"/>
        <dbReference type="Rhea" id="RHEA-COMP:9695"/>
        <dbReference type="ChEBI" id="CHEBI:30616"/>
        <dbReference type="ChEBI" id="CHEBI:33019"/>
        <dbReference type="ChEBI" id="CHEBI:58045"/>
        <dbReference type="ChEBI" id="CHEBI:78442"/>
        <dbReference type="ChEBI" id="CHEBI:78528"/>
        <dbReference type="ChEBI" id="CHEBI:456215"/>
        <dbReference type="EC" id="6.1.1.5"/>
    </reaction>
</comment>
<dbReference type="InterPro" id="IPR013078">
    <property type="entry name" value="His_Pase_superF_clade-1"/>
</dbReference>
<dbReference type="CDD" id="cd07067">
    <property type="entry name" value="HP_PGM_like"/>
    <property type="match status" value="1"/>
</dbReference>
<evidence type="ECO:0000256" key="10">
    <source>
        <dbReference type="ARBA" id="ARBA00022840"/>
    </source>
</evidence>
<dbReference type="GO" id="GO:0006428">
    <property type="term" value="P:isoleucyl-tRNA aminoacylation"/>
    <property type="evidence" value="ECO:0007669"/>
    <property type="project" value="UniProtKB-UniRule"/>
</dbReference>
<dbReference type="AlphaFoldDB" id="A0A1G2DDG2"/>
<feature type="short sequence motif" description="'HIGH' region" evidence="15">
    <location>
        <begin position="64"/>
        <end position="74"/>
    </location>
</feature>
<dbReference type="Gene3D" id="3.90.740.10">
    <property type="entry name" value="Valyl/Leucyl/Isoleucyl-tRNA synthetase, editing domain"/>
    <property type="match status" value="2"/>
</dbReference>
<comment type="similarity">
    <text evidence="3 15">Belongs to the class-I aminoacyl-tRNA synthetase family. IleS type 2 subfamily.</text>
</comment>
<evidence type="ECO:0000256" key="17">
    <source>
        <dbReference type="PIRSR" id="PIRSR613078-2"/>
    </source>
</evidence>
<dbReference type="GO" id="GO:0000049">
    <property type="term" value="F:tRNA binding"/>
    <property type="evidence" value="ECO:0007669"/>
    <property type="project" value="InterPro"/>
</dbReference>
<dbReference type="PROSITE" id="PS00175">
    <property type="entry name" value="PG_MUTASE"/>
    <property type="match status" value="1"/>
</dbReference>
<dbReference type="GO" id="GO:0002161">
    <property type="term" value="F:aminoacyl-tRNA deacylase activity"/>
    <property type="evidence" value="ECO:0007669"/>
    <property type="project" value="InterPro"/>
</dbReference>
<dbReference type="EC" id="6.1.1.5" evidence="15"/>
<dbReference type="InterPro" id="IPR014729">
    <property type="entry name" value="Rossmann-like_a/b/a_fold"/>
</dbReference>
<comment type="domain">
    <text evidence="15">IleRS has two distinct active sites: one for aminoacylation and one for editing. The misactivated valine is translocated from the active site to the editing site, which sterically excludes the correctly activated isoleucine. The single editing site contains two valyl binding pockets, one specific for each substrate (Val-AMP or Val-tRNA(Ile)).</text>
</comment>
<dbReference type="FunFam" id="3.40.50.620:FF:000063">
    <property type="entry name" value="Isoleucine--tRNA ligase"/>
    <property type="match status" value="1"/>
</dbReference>
<dbReference type="SUPFAM" id="SSF53254">
    <property type="entry name" value="Phosphoglycerate mutase-like"/>
    <property type="match status" value="1"/>
</dbReference>
<dbReference type="PANTHER" id="PTHR42780:SF1">
    <property type="entry name" value="ISOLEUCINE--TRNA LIGASE, CYTOPLASMIC"/>
    <property type="match status" value="1"/>
</dbReference>
<feature type="active site" description="Tele-phosphohistidine intermediate" evidence="16">
    <location>
        <position position="575"/>
    </location>
</feature>
<dbReference type="Pfam" id="PF00300">
    <property type="entry name" value="His_Phos_1"/>
    <property type="match status" value="1"/>
</dbReference>
<evidence type="ECO:0000259" key="20">
    <source>
        <dbReference type="Pfam" id="PF08264"/>
    </source>
</evidence>
<evidence type="ECO:0000256" key="13">
    <source>
        <dbReference type="ARBA" id="ARBA00025217"/>
    </source>
</evidence>
<evidence type="ECO:0000313" key="21">
    <source>
        <dbReference type="EMBL" id="OGZ11674.1"/>
    </source>
</evidence>
<dbReference type="GO" id="GO:0004822">
    <property type="term" value="F:isoleucine-tRNA ligase activity"/>
    <property type="evidence" value="ECO:0007669"/>
    <property type="project" value="UniProtKB-UniRule"/>
</dbReference>
<dbReference type="Proteomes" id="UP000178534">
    <property type="component" value="Unassembled WGS sequence"/>
</dbReference>
<dbReference type="SUPFAM" id="SSF50677">
    <property type="entry name" value="ValRS/IleRS/LeuRS editing domain"/>
    <property type="match status" value="1"/>
</dbReference>
<reference evidence="21 22" key="1">
    <citation type="journal article" date="2016" name="Nat. Commun.">
        <title>Thousands of microbial genomes shed light on interconnected biogeochemical processes in an aquifer system.</title>
        <authorList>
            <person name="Anantharaman K."/>
            <person name="Brown C.T."/>
            <person name="Hug L.A."/>
            <person name="Sharon I."/>
            <person name="Castelle C.J."/>
            <person name="Probst A.J."/>
            <person name="Thomas B.C."/>
            <person name="Singh A."/>
            <person name="Wilkins M.J."/>
            <person name="Karaoz U."/>
            <person name="Brodie E.L."/>
            <person name="Williams K.H."/>
            <person name="Hubbard S.S."/>
            <person name="Banfield J.F."/>
        </authorList>
    </citation>
    <scope>NUCLEOTIDE SEQUENCE [LARGE SCALE GENOMIC DNA]</scope>
</reference>
<comment type="cofactor">
    <cofactor evidence="1 15">
        <name>Zn(2+)</name>
        <dbReference type="ChEBI" id="CHEBI:29105"/>
    </cofactor>
</comment>
<dbReference type="InterPro" id="IPR023586">
    <property type="entry name" value="Ile-tRNA-ligase_type2"/>
</dbReference>
<feature type="binding site" evidence="15">
    <location>
        <position position="879"/>
    </location>
    <ligand>
        <name>ATP</name>
        <dbReference type="ChEBI" id="CHEBI:30616"/>
    </ligand>
</feature>
<dbReference type="Gene3D" id="3.40.50.620">
    <property type="entry name" value="HUPs"/>
    <property type="match status" value="3"/>
</dbReference>
<dbReference type="InterPro" id="IPR002301">
    <property type="entry name" value="Ile-tRNA-ligase"/>
</dbReference>
<dbReference type="GO" id="GO:0005524">
    <property type="term" value="F:ATP binding"/>
    <property type="evidence" value="ECO:0007669"/>
    <property type="project" value="UniProtKB-UniRule"/>
</dbReference>
<dbReference type="HAMAP" id="MF_02003">
    <property type="entry name" value="Ile_tRNA_synth_type2"/>
    <property type="match status" value="1"/>
</dbReference>
<dbReference type="InterPro" id="IPR009080">
    <property type="entry name" value="tRNAsynth_Ia_anticodon-bd"/>
</dbReference>
<dbReference type="SUPFAM" id="SSF47323">
    <property type="entry name" value="Anticodon-binding domain of a subclass of class I aminoacyl-tRNA synthetases"/>
    <property type="match status" value="1"/>
</dbReference>
<keyword evidence="6 15" id="KW-0436">Ligase</keyword>
<evidence type="ECO:0000256" key="3">
    <source>
        <dbReference type="ARBA" id="ARBA00007078"/>
    </source>
</evidence>
<feature type="domain" description="Aminoacyl-tRNA synthetase class Ia" evidence="19">
    <location>
        <begin position="769"/>
        <end position="913"/>
    </location>
</feature>
<dbReference type="GO" id="GO:0005737">
    <property type="term" value="C:cytoplasm"/>
    <property type="evidence" value="ECO:0007669"/>
    <property type="project" value="UniProtKB-SubCell"/>
</dbReference>
<evidence type="ECO:0000256" key="14">
    <source>
        <dbReference type="ARBA" id="ARBA00048359"/>
    </source>
</evidence>
<evidence type="ECO:0000256" key="8">
    <source>
        <dbReference type="ARBA" id="ARBA00022741"/>
    </source>
</evidence>
<evidence type="ECO:0000256" key="4">
    <source>
        <dbReference type="ARBA" id="ARBA00011245"/>
    </source>
</evidence>
<dbReference type="CDD" id="cd07961">
    <property type="entry name" value="Anticodon_Ia_Ile_ABEc"/>
    <property type="match status" value="1"/>
</dbReference>
<feature type="active site" description="Proton donor/acceptor" evidence="16">
    <location>
        <position position="653"/>
    </location>
</feature>
<evidence type="ECO:0000259" key="19">
    <source>
        <dbReference type="Pfam" id="PF00133"/>
    </source>
</evidence>
<sequence>MKKETRNNSKEASIRKDTQPRPASNGINDREEAVLRYWEEHDIFVKTLKQTEGKEPYVFYDGPPFATGLPHQGHLLQGTIKDIIPRYQTMRGRYVRRQWGWDCHGLPIENIIEKELGLKKKQDIEAYGIEKFNQKARESVFMFDKEWKTIVPRMGRWVDMEHAYKTMDPSYTESIWWAFKTLHDKKLIYEGYKAMHICPRCETTLAASEVALGYKDVKDISVYVKFELIDDLLKSDLACPPEAGRRRGETALRSDLGKSKTYLLAWTTTPWTLMGNVALAINPDIDYVKVKLNDGSIILSKEAFEKSKDNKNFLFSKIGTFFMFARKVGEDGSVQKLPEHEEIKGKDLIGKSYKPVFDDYAQNKQLPNHENGWKVYAADFVTVESGTGIVHIAPAFGEDDMELGKKMKLPFVQHVGMNGIIKPEVKGFAGLSVKPRSDDDKERLGTDIAVLRYLEEHGNFFAKENITHSYPHCWRCDWPLLNYAASSWFVNVTELKPKLIAENKEIKWVPESMRDGRFGKWLEGARDWAISRSRYWGAPLPVWKCNKCANVESLGSLGELRKKTASGNSYFVMRHGEAETNVQNIVSYKLEDEYHLTERGRAQVKAAALKLKEKGIELIIASPVLRTKETAEAVAETLGLKPDAVVFDERIAEVNSGDCNGKHIDEYRNYFTSTLEKFSKAIPHGETLREMMHRIGDFLYAVDKKYRDKKVLIITHEYDVWLMNAVAAGATDEAAAALRSLEGEDYIHFAEVGELAFAPIPHNNDYALDFHRPFIDEVSYTCSCGLGTMERVRDVFDCWFESGSMPFAQFHYMGDETTPEGKLFTKNFPADFIAEAVDQTRGWFYTMLVLSTALFDRSAFKSVITTGLILAEDGQKMSKKLKNYADPMEIAEKYGADAFRFYMVNSPVVRGEELAFAVSGVDEVFKKITLRLDNVRSFYELFSADTVIRRTMPEGKHILDRWIIARWQEMHAEVTHHLDTHELDKATRPILPFIDDLSTWYIRRSRERFKSDDAADQKRALETTGWILLELSKLLAPFMPFLAEDLYGHLSVEAKRESVHLEAWPEMGVALPSIGETMAEARRLVTLALEARAKAGIKIRQPLASLRVNHGSVWSSETRERLEAIIKDEVNVKMIEWDVAENDEVTLDTELTQELKDEGTLRDLVRFVQDMRKTAGLVPGDKIKLSVKGAKASEAFVEKFKEELEKSANVTKIEIGETAKPFMIKLLGEELALAIEKV</sequence>
<feature type="region of interest" description="Disordered" evidence="18">
    <location>
        <begin position="1"/>
        <end position="28"/>
    </location>
</feature>
<evidence type="ECO:0000256" key="6">
    <source>
        <dbReference type="ARBA" id="ARBA00022598"/>
    </source>
</evidence>
<dbReference type="EMBL" id="MHLP01000034">
    <property type="protein sequence ID" value="OGZ11674.1"/>
    <property type="molecule type" value="Genomic_DNA"/>
</dbReference>
<dbReference type="Pfam" id="PF00133">
    <property type="entry name" value="tRNA-synt_1"/>
    <property type="match status" value="2"/>
</dbReference>
<feature type="binding site" evidence="17">
    <location>
        <begin position="574"/>
        <end position="581"/>
    </location>
    <ligand>
        <name>substrate</name>
    </ligand>
</feature>
<evidence type="ECO:0000256" key="9">
    <source>
        <dbReference type="ARBA" id="ARBA00022833"/>
    </source>
</evidence>
<keyword evidence="11 15" id="KW-0648">Protein biosynthesis</keyword>
<evidence type="ECO:0000256" key="7">
    <source>
        <dbReference type="ARBA" id="ARBA00022723"/>
    </source>
</evidence>
<evidence type="ECO:0000256" key="1">
    <source>
        <dbReference type="ARBA" id="ARBA00001947"/>
    </source>
</evidence>
<proteinExistence type="inferred from homology"/>
<evidence type="ECO:0000256" key="2">
    <source>
        <dbReference type="ARBA" id="ARBA00004496"/>
    </source>
</evidence>
<dbReference type="InterPro" id="IPR033709">
    <property type="entry name" value="Anticodon_Ile_ABEc"/>
</dbReference>
<dbReference type="PANTHER" id="PTHR42780">
    <property type="entry name" value="SOLEUCYL-TRNA SYNTHETASE"/>
    <property type="match status" value="1"/>
</dbReference>
<dbReference type="Gene3D" id="3.40.50.1240">
    <property type="entry name" value="Phosphoglycerate mutase-like"/>
    <property type="match status" value="1"/>
</dbReference>
<comment type="caution">
    <text evidence="21">The sequence shown here is derived from an EMBL/GenBank/DDBJ whole genome shotgun (WGS) entry which is preliminary data.</text>
</comment>
<evidence type="ECO:0000256" key="16">
    <source>
        <dbReference type="PIRSR" id="PIRSR613078-1"/>
    </source>
</evidence>
<accession>A0A1G2DDG2</accession>
<feature type="domain" description="Aminoacyl-tRNA synthetase class Ia" evidence="19">
    <location>
        <begin position="34"/>
        <end position="568"/>
    </location>
</feature>
<feature type="short sequence motif" description="'KMSKS' region" evidence="15">
    <location>
        <begin position="876"/>
        <end position="880"/>
    </location>
</feature>
<feature type="domain" description="Methionyl/Valyl/Leucyl/Isoleucyl-tRNA synthetase anticodon-binding" evidence="20">
    <location>
        <begin position="960"/>
        <end position="1103"/>
    </location>
</feature>
<dbReference type="InterPro" id="IPR013155">
    <property type="entry name" value="M/V/L/I-tRNA-synth_anticd-bd"/>
</dbReference>
<gene>
    <name evidence="15" type="primary">ileS</name>
    <name evidence="21" type="ORF">A2942_00710</name>
</gene>
<evidence type="ECO:0000256" key="11">
    <source>
        <dbReference type="ARBA" id="ARBA00022917"/>
    </source>
</evidence>
<dbReference type="Gene3D" id="1.10.730.10">
    <property type="entry name" value="Isoleucyl-tRNA Synthetase, Domain 1"/>
    <property type="match status" value="1"/>
</dbReference>
<comment type="subcellular location">
    <subcellularLocation>
        <location evidence="2 15">Cytoplasm</location>
    </subcellularLocation>
</comment>
<dbReference type="InterPro" id="IPR002300">
    <property type="entry name" value="aa-tRNA-synth_Ia"/>
</dbReference>
<dbReference type="InterPro" id="IPR029033">
    <property type="entry name" value="His_PPase_superfam"/>
</dbReference>
<keyword evidence="9 15" id="KW-0862">Zinc</keyword>
<keyword evidence="12 15" id="KW-0030">Aminoacyl-tRNA synthetase</keyword>
<organism evidence="21 22">
    <name type="scientific">Candidatus Lloydbacteria bacterium RIFCSPLOWO2_01_FULL_50_20</name>
    <dbReference type="NCBI Taxonomy" id="1798665"/>
    <lineage>
        <taxon>Bacteria</taxon>
        <taxon>Candidatus Lloydiibacteriota</taxon>
    </lineage>
</organism>
<feature type="binding site" evidence="17">
    <location>
        <position position="626"/>
    </location>
    <ligand>
        <name>substrate</name>
    </ligand>
</feature>
<evidence type="ECO:0000256" key="12">
    <source>
        <dbReference type="ARBA" id="ARBA00023146"/>
    </source>
</evidence>
<dbReference type="InterPro" id="IPR001345">
    <property type="entry name" value="PG/BPGM_mutase_AS"/>
</dbReference>
<comment type="subunit">
    <text evidence="4 15">Monomer.</text>
</comment>
<dbReference type="SUPFAM" id="SSF52374">
    <property type="entry name" value="Nucleotidylyl transferase"/>
    <property type="match status" value="1"/>
</dbReference>
<dbReference type="GO" id="GO:0008270">
    <property type="term" value="F:zinc ion binding"/>
    <property type="evidence" value="ECO:0007669"/>
    <property type="project" value="UniProtKB-UniRule"/>
</dbReference>
<dbReference type="InterPro" id="IPR009008">
    <property type="entry name" value="Val/Leu/Ile-tRNA-synth_edit"/>
</dbReference>
<comment type="function">
    <text evidence="13 15">Catalyzes the attachment of isoleucine to tRNA(Ile). As IleRS can inadvertently accommodate and process structurally similar amino acids such as valine, to avoid such errors it has two additional distinct tRNA(Ile)-dependent editing activities. One activity is designated as 'pretransfer' editing and involves the hydrolysis of activated Val-AMP. The other activity is designated 'posttransfer' editing and involves deacylation of mischarged Val-tRNA(Ile).</text>
</comment>
<protein>
    <recommendedName>
        <fullName evidence="15">Isoleucine--tRNA ligase</fullName>
        <ecNumber evidence="15">6.1.1.5</ecNumber>
    </recommendedName>
    <alternativeName>
        <fullName evidence="15">Isoleucyl-tRNA synthetase</fullName>
        <shortName evidence="15">IleRS</shortName>
    </alternativeName>
</protein>
<evidence type="ECO:0000313" key="22">
    <source>
        <dbReference type="Proteomes" id="UP000178534"/>
    </source>
</evidence>
<keyword evidence="10 15" id="KW-0067">ATP-binding</keyword>
<keyword evidence="5 15" id="KW-0963">Cytoplasm</keyword>
<dbReference type="Pfam" id="PF19302">
    <property type="entry name" value="DUF5915"/>
    <property type="match status" value="1"/>
</dbReference>
<dbReference type="Pfam" id="PF08264">
    <property type="entry name" value="Anticodon_1"/>
    <property type="match status" value="1"/>
</dbReference>
<evidence type="ECO:0000256" key="5">
    <source>
        <dbReference type="ARBA" id="ARBA00022490"/>
    </source>
</evidence>
<evidence type="ECO:0000256" key="15">
    <source>
        <dbReference type="HAMAP-Rule" id="MF_02003"/>
    </source>
</evidence>
<dbReference type="STRING" id="1798665.A2942_00710"/>
<name>A0A1G2DDG2_9BACT</name>
<dbReference type="SMART" id="SM00855">
    <property type="entry name" value="PGAM"/>
    <property type="match status" value="1"/>
</dbReference>
<feature type="compositionally biased region" description="Basic and acidic residues" evidence="18">
    <location>
        <begin position="1"/>
        <end position="19"/>
    </location>
</feature>